<feature type="transmembrane region" description="Helical" evidence="1">
    <location>
        <begin position="47"/>
        <end position="64"/>
    </location>
</feature>
<evidence type="ECO:0000313" key="3">
    <source>
        <dbReference type="Proteomes" id="UP000681356"/>
    </source>
</evidence>
<sequence>MMISILALATALASVLLMAGSLRMVAQDTFAALSDMAQRARVGGNLRARVAFAALWVLIFALSYM</sequence>
<protein>
    <submittedName>
        <fullName evidence="2">Uncharacterized protein</fullName>
    </submittedName>
</protein>
<proteinExistence type="predicted"/>
<accession>A0A8J7WH64</accession>
<evidence type="ECO:0000313" key="2">
    <source>
        <dbReference type="EMBL" id="MBS0125586.1"/>
    </source>
</evidence>
<dbReference type="EMBL" id="JAGTUU010000006">
    <property type="protein sequence ID" value="MBS0125586.1"/>
    <property type="molecule type" value="Genomic_DNA"/>
</dbReference>
<name>A0A8J7WH64_9RHOB</name>
<organism evidence="2 3">
    <name type="scientific">Thetidibacter halocola</name>
    <dbReference type="NCBI Taxonomy" id="2827239"/>
    <lineage>
        <taxon>Bacteria</taxon>
        <taxon>Pseudomonadati</taxon>
        <taxon>Pseudomonadota</taxon>
        <taxon>Alphaproteobacteria</taxon>
        <taxon>Rhodobacterales</taxon>
        <taxon>Roseobacteraceae</taxon>
        <taxon>Thetidibacter</taxon>
    </lineage>
</organism>
<keyword evidence="1" id="KW-0472">Membrane</keyword>
<keyword evidence="1" id="KW-1133">Transmembrane helix</keyword>
<comment type="caution">
    <text evidence="2">The sequence shown here is derived from an EMBL/GenBank/DDBJ whole genome shotgun (WGS) entry which is preliminary data.</text>
</comment>
<keyword evidence="3" id="KW-1185">Reference proteome</keyword>
<reference evidence="2" key="1">
    <citation type="submission" date="2021-04" db="EMBL/GenBank/DDBJ databases">
        <authorList>
            <person name="Yoon J."/>
        </authorList>
    </citation>
    <scope>NUCLEOTIDE SEQUENCE</scope>
    <source>
        <strain evidence="2">KMU-90</strain>
    </source>
</reference>
<dbReference type="Proteomes" id="UP000681356">
    <property type="component" value="Unassembled WGS sequence"/>
</dbReference>
<dbReference type="AlphaFoldDB" id="A0A8J7WH64"/>
<keyword evidence="1" id="KW-0812">Transmembrane</keyword>
<evidence type="ECO:0000256" key="1">
    <source>
        <dbReference type="SAM" id="Phobius"/>
    </source>
</evidence>
<gene>
    <name evidence="2" type="ORF">KB874_15980</name>
</gene>